<organism evidence="1">
    <name type="scientific">marine sediment metagenome</name>
    <dbReference type="NCBI Taxonomy" id="412755"/>
    <lineage>
        <taxon>unclassified sequences</taxon>
        <taxon>metagenomes</taxon>
        <taxon>ecological metagenomes</taxon>
    </lineage>
</organism>
<dbReference type="SUPFAM" id="SSF53335">
    <property type="entry name" value="S-adenosyl-L-methionine-dependent methyltransferases"/>
    <property type="match status" value="1"/>
</dbReference>
<dbReference type="EMBL" id="LAZR01000597">
    <property type="protein sequence ID" value="KKN63205.1"/>
    <property type="molecule type" value="Genomic_DNA"/>
</dbReference>
<gene>
    <name evidence="1" type="ORF">LCGC14_0503950</name>
</gene>
<reference evidence="1" key="1">
    <citation type="journal article" date="2015" name="Nature">
        <title>Complex archaea that bridge the gap between prokaryotes and eukaryotes.</title>
        <authorList>
            <person name="Spang A."/>
            <person name="Saw J.H."/>
            <person name="Jorgensen S.L."/>
            <person name="Zaremba-Niedzwiedzka K."/>
            <person name="Martijn J."/>
            <person name="Lind A.E."/>
            <person name="van Eijk R."/>
            <person name="Schleper C."/>
            <person name="Guy L."/>
            <person name="Ettema T.J."/>
        </authorList>
    </citation>
    <scope>NUCLEOTIDE SEQUENCE</scope>
</reference>
<protein>
    <recommendedName>
        <fullName evidence="2">Methyltransferase FkbM domain-containing protein</fullName>
    </recommendedName>
</protein>
<evidence type="ECO:0008006" key="2">
    <source>
        <dbReference type="Google" id="ProtNLM"/>
    </source>
</evidence>
<sequence>MYNYNIGNITNVDELFKALGTPHGVEPLESTPFLHVWQDRDESKEFFRQVREYFNKENGYIANILEIGGHVGGHAVMLSTLIKDFGYMVVIEPELHKLFLRNIVKEVIRPKELIHLPFMSEDLECINIVADFVERRGLFQLIVADGAHSVVGVKADFLNYWPMLSSPGVFMIHDIGYFEVREAWEFIKNAGDYQTITIELYREREEQKGLETTCNGVGLIFKSG</sequence>
<dbReference type="AlphaFoldDB" id="A0A0F9S301"/>
<name>A0A0F9S301_9ZZZZ</name>
<dbReference type="InterPro" id="IPR029063">
    <property type="entry name" value="SAM-dependent_MTases_sf"/>
</dbReference>
<evidence type="ECO:0000313" key="1">
    <source>
        <dbReference type="EMBL" id="KKN63205.1"/>
    </source>
</evidence>
<dbReference type="Gene3D" id="3.40.50.150">
    <property type="entry name" value="Vaccinia Virus protein VP39"/>
    <property type="match status" value="1"/>
</dbReference>
<comment type="caution">
    <text evidence="1">The sequence shown here is derived from an EMBL/GenBank/DDBJ whole genome shotgun (WGS) entry which is preliminary data.</text>
</comment>
<dbReference type="Pfam" id="PF13578">
    <property type="entry name" value="Methyltransf_24"/>
    <property type="match status" value="1"/>
</dbReference>
<accession>A0A0F9S301</accession>
<proteinExistence type="predicted"/>